<gene>
    <name evidence="1" type="ordered locus">CPS_2710</name>
</gene>
<evidence type="ECO:0000313" key="1">
    <source>
        <dbReference type="EMBL" id="AAZ24256.1"/>
    </source>
</evidence>
<dbReference type="AlphaFoldDB" id="Q480U7"/>
<dbReference type="Proteomes" id="UP000000547">
    <property type="component" value="Chromosome"/>
</dbReference>
<proteinExistence type="predicted"/>
<dbReference type="HOGENOM" id="CLU_3307982_0_0_6"/>
<name>Q480U7_COLP3</name>
<dbReference type="KEGG" id="cps:CPS_2710"/>
<evidence type="ECO:0000313" key="2">
    <source>
        <dbReference type="Proteomes" id="UP000000547"/>
    </source>
</evidence>
<protein>
    <submittedName>
        <fullName evidence="1">Uncharacterized protein</fullName>
    </submittedName>
</protein>
<sequence length="39" mass="4681">MLKKGMIIIDSKLKRFKQMNNNKVLRKIMMSIKWEAVSQ</sequence>
<accession>Q480U7</accession>
<organism evidence="1 2">
    <name type="scientific">Colwellia psychrerythraea (strain 34H / ATCC BAA-681)</name>
    <name type="common">Vibrio psychroerythus</name>
    <dbReference type="NCBI Taxonomy" id="167879"/>
    <lineage>
        <taxon>Bacteria</taxon>
        <taxon>Pseudomonadati</taxon>
        <taxon>Pseudomonadota</taxon>
        <taxon>Gammaproteobacteria</taxon>
        <taxon>Alteromonadales</taxon>
        <taxon>Colwelliaceae</taxon>
        <taxon>Colwellia</taxon>
    </lineage>
</organism>
<reference evidence="1" key="1">
    <citation type="journal article" date="2005" name="Proc. Natl. Acad. Sci. U.S.A.">
        <title>The psychrophilic lifestyle as revealed by the genome sequence of Colwellia psychrerythraea 34H through genomic and proteomic analyses.</title>
        <authorList>
            <person name="Methe B.A."/>
            <person name="Nelson K.E."/>
            <person name="Deming J.W."/>
            <person name="Momen B."/>
            <person name="Melamud E."/>
            <person name="Zhang X."/>
            <person name="Moult J."/>
            <person name="Madupu R."/>
            <person name="Nelson W.C."/>
            <person name="Dodson R.J."/>
            <person name="Brinkac L.M."/>
            <person name="Daugherty S.C."/>
            <person name="Durkin A.S."/>
            <person name="DeBoy R.T."/>
            <person name="Kolonay J.F."/>
            <person name="Sullivan S.A."/>
            <person name="Zhou L."/>
            <person name="Davidsen T.M."/>
            <person name="Wu M."/>
            <person name="Huston A.L."/>
            <person name="Lewis M."/>
            <person name="Weaver B."/>
            <person name="Weidman J.F."/>
            <person name="Khouri H."/>
            <person name="Utterback T.R."/>
            <person name="Feldblyum T.V."/>
            <person name="Fraser C.M."/>
        </authorList>
    </citation>
    <scope>NUCLEOTIDE SEQUENCE [LARGE SCALE GENOMIC DNA]</scope>
    <source>
        <strain evidence="1">34H</strain>
    </source>
</reference>
<dbReference type="EMBL" id="CP000083">
    <property type="protein sequence ID" value="AAZ24256.1"/>
    <property type="molecule type" value="Genomic_DNA"/>
</dbReference>